<dbReference type="SUPFAM" id="SSF160387">
    <property type="entry name" value="NosL/MerB-like"/>
    <property type="match status" value="1"/>
</dbReference>
<dbReference type="EMBL" id="JAQZHK010000005">
    <property type="protein sequence ID" value="MDY3513003.1"/>
    <property type="molecule type" value="Genomic_DNA"/>
</dbReference>
<dbReference type="EMBL" id="CP011859">
    <property type="protein sequence ID" value="AQY22523.1"/>
    <property type="molecule type" value="Genomic_DNA"/>
</dbReference>
<dbReference type="Proteomes" id="UP001284033">
    <property type="component" value="Unassembled WGS sequence"/>
</dbReference>
<evidence type="ECO:0000313" key="2">
    <source>
        <dbReference type="EMBL" id="AQY22523.1"/>
    </source>
</evidence>
<dbReference type="PANTHER" id="PTHR41247">
    <property type="entry name" value="HTH-TYPE TRANSCRIPTIONAL REPRESSOR YCNK"/>
    <property type="match status" value="1"/>
</dbReference>
<accession>A0A1S7DTS3</accession>
<dbReference type="AlphaFoldDB" id="A0A1S7DTS3"/>
<evidence type="ECO:0000313" key="3">
    <source>
        <dbReference type="EMBL" id="MDY3513003.1"/>
    </source>
</evidence>
<dbReference type="RefSeq" id="WP_038693407.1">
    <property type="nucleotide sequence ID" value="NZ_CP011859.1"/>
</dbReference>
<dbReference type="InterPro" id="IPR008719">
    <property type="entry name" value="N2O_reductase_NosL"/>
</dbReference>
<gene>
    <name evidence="2" type="ORF">AB406_1579</name>
    <name evidence="3" type="ORF">PG303_07230</name>
</gene>
<protein>
    <submittedName>
        <fullName evidence="2">Lipoprotein</fullName>
    </submittedName>
    <submittedName>
        <fullName evidence="3">Nitrous oxide reductase accessory protein NosL</fullName>
    </submittedName>
</protein>
<keyword evidence="1" id="KW-0732">Signal</keyword>
<dbReference type="Pfam" id="PF05573">
    <property type="entry name" value="NosL"/>
    <property type="match status" value="1"/>
</dbReference>
<reference evidence="3" key="2">
    <citation type="submission" date="2023-01" db="EMBL/GenBank/DDBJ databases">
        <title>Genome-based studies on antimicrobial resistance profiles of Riemerella anatipestifer in China, 1994 to 2021.</title>
        <authorList>
            <person name="Yang Z."/>
            <person name="Zhu D."/>
        </authorList>
    </citation>
    <scope>NUCLEOTIDE SEQUENCE</scope>
    <source>
        <strain evidence="3">RCAD1218</strain>
    </source>
</reference>
<organism evidence="2 4">
    <name type="scientific">Riemerella anatipestifer</name>
    <name type="common">Moraxella anatipestifer</name>
    <dbReference type="NCBI Taxonomy" id="34085"/>
    <lineage>
        <taxon>Bacteria</taxon>
        <taxon>Pseudomonadati</taxon>
        <taxon>Bacteroidota</taxon>
        <taxon>Flavobacteriia</taxon>
        <taxon>Flavobacteriales</taxon>
        <taxon>Weeksellaceae</taxon>
        <taxon>Riemerella</taxon>
    </lineage>
</organism>
<dbReference type="Proteomes" id="UP000189883">
    <property type="component" value="Chromosome"/>
</dbReference>
<name>A0A1S7DTS3_RIEAN</name>
<sequence>MKHYILTLLLAFITFTSFSCNNKNSEAIELGKDQCSHCKMTIQDSRYATELITEKGRIYKFDDLICMEAYAKENSQKIGKAKLLVSDFLTSELFPLEKAFKITGGQVKSPMNGNIATFKNKNEAIKEAHKLQASVIN</sequence>
<dbReference type="PANTHER" id="PTHR41247:SF1">
    <property type="entry name" value="HTH-TYPE TRANSCRIPTIONAL REPRESSOR YCNK"/>
    <property type="match status" value="1"/>
</dbReference>
<proteinExistence type="predicted"/>
<feature type="signal peptide" evidence="1">
    <location>
        <begin position="1"/>
        <end position="19"/>
    </location>
</feature>
<feature type="chain" id="PRO_5042690037" evidence="1">
    <location>
        <begin position="20"/>
        <end position="137"/>
    </location>
</feature>
<keyword evidence="2" id="KW-0449">Lipoprotein</keyword>
<evidence type="ECO:0000313" key="4">
    <source>
        <dbReference type="Proteomes" id="UP000189883"/>
    </source>
</evidence>
<reference evidence="2 4" key="1">
    <citation type="submission" date="2015-06" db="EMBL/GenBank/DDBJ databases">
        <title>R. anatipestifer strain HXb2 is the most virulent strain so far, and the genome sequence would help us uncover the pathogenesis.</title>
        <authorList>
            <person name="Hu Q."/>
            <person name="Qi J."/>
            <person name="Bo H."/>
            <person name="Liu G."/>
            <person name="Tao M."/>
            <person name="Ding Y."/>
            <person name="Xue Y."/>
        </authorList>
    </citation>
    <scope>NUCLEOTIDE SEQUENCE [LARGE SCALE GENOMIC DNA]</scope>
    <source>
        <strain evidence="2 4">HXb2</strain>
    </source>
</reference>
<dbReference type="PROSITE" id="PS51257">
    <property type="entry name" value="PROKAR_LIPOPROTEIN"/>
    <property type="match status" value="1"/>
</dbReference>
<evidence type="ECO:0000256" key="1">
    <source>
        <dbReference type="SAM" id="SignalP"/>
    </source>
</evidence>